<dbReference type="RefSeq" id="WP_199889301.1">
    <property type="nucleotide sequence ID" value="NZ_BMSZ01000017.1"/>
</dbReference>
<evidence type="ECO:0000256" key="2">
    <source>
        <dbReference type="ARBA" id="ARBA00011475"/>
    </source>
</evidence>
<evidence type="ECO:0000256" key="1">
    <source>
        <dbReference type="ARBA" id="ARBA00006774"/>
    </source>
</evidence>
<feature type="binding site" evidence="6">
    <location>
        <position position="147"/>
    </location>
    <ligand>
        <name>substrate</name>
    </ligand>
</feature>
<feature type="site" description="Involved in the stabilization of negative charge on the oxyanion by the formation of the oxyanion hole" evidence="6">
    <location>
        <position position="111"/>
    </location>
</feature>
<sequence>MSVTAAQGFSAAGIAAGIKESGNPDLALVVNNGPRRAAAGVFTSNRVKAAPVLWSEQVLKGGEVTAVVLNSGGANACTGPQGFQDTHATAEKAAEVLDGHSAGEIAVASTGLIGILLPMDKLLPGIEQAAAALSEHGGEKAAIAIKTTDTVHKTAVAGGEGWTVGGMAKGAGMLAPGLATMLVVLTTDADVPVEQLDTALREATRTTFDRVDSDGCMSTNDTVLLLASGASGIAPDQDTFAEAVRAVCADLARQLIGDAEGASKDIRIEVINAATEDDAVEVGRSIARNNLLKCAIHGEDPNWGRVLSAIGTTKAAFEPDRLNVAINDVWVCKNGGVGEDRDLVDMRYREVKITADLAAGTESAVIWANDLTADYVHENSAYSS</sequence>
<dbReference type="NCBIfam" id="NF003802">
    <property type="entry name" value="PRK05388.1"/>
    <property type="match status" value="1"/>
</dbReference>
<dbReference type="CDD" id="cd02152">
    <property type="entry name" value="OAT"/>
    <property type="match status" value="1"/>
</dbReference>
<accession>A0ABQ2TI93</accession>
<dbReference type="PANTHER" id="PTHR23100:SF0">
    <property type="entry name" value="ARGININE BIOSYNTHESIS BIFUNCTIONAL PROTEIN ARGJ, MITOCHONDRIAL"/>
    <property type="match status" value="1"/>
</dbReference>
<comment type="pathway">
    <text evidence="6">Amino-acid biosynthesis; L-arginine biosynthesis; L-ornithine and N-acetyl-L-glutamate from L-glutamate and N(2)-acetyl-L-ornithine (cyclic): step 1/1.</text>
</comment>
<dbReference type="PANTHER" id="PTHR23100">
    <property type="entry name" value="ARGININE BIOSYNTHESIS BIFUNCTIONAL PROTEIN ARGJ"/>
    <property type="match status" value="1"/>
</dbReference>
<comment type="pathway">
    <text evidence="6">Amino-acid biosynthesis; L-arginine biosynthesis; N(2)-acetyl-L-ornithine from L-glutamate: step 1/4.</text>
</comment>
<keyword evidence="5 6" id="KW-0012">Acyltransferase</keyword>
<dbReference type="NCBIfam" id="TIGR00120">
    <property type="entry name" value="ArgJ"/>
    <property type="match status" value="1"/>
</dbReference>
<dbReference type="EC" id="2.3.1.1" evidence="6"/>
<feature type="binding site" evidence="6">
    <location>
        <position position="260"/>
    </location>
    <ligand>
        <name>substrate</name>
    </ligand>
</feature>
<comment type="catalytic activity">
    <reaction evidence="6">
        <text>L-glutamate + acetyl-CoA = N-acetyl-L-glutamate + CoA + H(+)</text>
        <dbReference type="Rhea" id="RHEA:24292"/>
        <dbReference type="ChEBI" id="CHEBI:15378"/>
        <dbReference type="ChEBI" id="CHEBI:29985"/>
        <dbReference type="ChEBI" id="CHEBI:44337"/>
        <dbReference type="ChEBI" id="CHEBI:57287"/>
        <dbReference type="ChEBI" id="CHEBI:57288"/>
        <dbReference type="EC" id="2.3.1.1"/>
    </reaction>
</comment>
<keyword evidence="3 6" id="KW-0808">Transferase</keyword>
<comment type="similarity">
    <text evidence="1 6">Belongs to the ArgJ family.</text>
</comment>
<feature type="active site" description="Nucleophile" evidence="6">
    <location>
        <position position="180"/>
    </location>
</feature>
<dbReference type="Gene3D" id="3.10.20.340">
    <property type="entry name" value="ArgJ beta chain, C-terminal domain"/>
    <property type="match status" value="1"/>
</dbReference>
<comment type="catalytic activity">
    <reaction evidence="6">
        <text>N(2)-acetyl-L-ornithine + L-glutamate = N-acetyl-L-glutamate + L-ornithine</text>
        <dbReference type="Rhea" id="RHEA:15349"/>
        <dbReference type="ChEBI" id="CHEBI:29985"/>
        <dbReference type="ChEBI" id="CHEBI:44337"/>
        <dbReference type="ChEBI" id="CHEBI:46911"/>
        <dbReference type="ChEBI" id="CHEBI:57805"/>
        <dbReference type="EC" id="2.3.1.35"/>
    </reaction>
</comment>
<dbReference type="InterPro" id="IPR002813">
    <property type="entry name" value="Arg_biosynth_ArgJ"/>
</dbReference>
<keyword evidence="6" id="KW-0963">Cytoplasm</keyword>
<reference evidence="8" key="1">
    <citation type="journal article" date="2019" name="Int. J. Syst. Evol. Microbiol.">
        <title>The Global Catalogue of Microorganisms (GCM) 10K type strain sequencing project: providing services to taxonomists for standard genome sequencing and annotation.</title>
        <authorList>
            <consortium name="The Broad Institute Genomics Platform"/>
            <consortium name="The Broad Institute Genome Sequencing Center for Infectious Disease"/>
            <person name="Wu L."/>
            <person name="Ma J."/>
        </authorList>
    </citation>
    <scope>NUCLEOTIDE SEQUENCE [LARGE SCALE GENOMIC DNA]</scope>
    <source>
        <strain evidence="8">JCM 4350</strain>
    </source>
</reference>
<feature type="chain" id="PRO_5044911942" description="Arginine biosynthesis bifunctional protein ArgJ alpha chain" evidence="6">
    <location>
        <begin position="1"/>
        <end position="179"/>
    </location>
</feature>
<feature type="binding site" evidence="6">
    <location>
        <position position="379"/>
    </location>
    <ligand>
        <name>substrate</name>
    </ligand>
</feature>
<feature type="binding site" evidence="6">
    <location>
        <position position="169"/>
    </location>
    <ligand>
        <name>substrate</name>
    </ligand>
</feature>
<protein>
    <recommendedName>
        <fullName evidence="6">Arginine biosynthesis bifunctional protein ArgJ</fullName>
    </recommendedName>
    <domain>
        <recommendedName>
            <fullName evidence="6">Glutamate N-acetyltransferase</fullName>
            <ecNumber evidence="6">2.3.1.35</ecNumber>
        </recommendedName>
        <alternativeName>
            <fullName evidence="6">Ornithine acetyltransferase</fullName>
            <shortName evidence="6">OATase</shortName>
        </alternativeName>
        <alternativeName>
            <fullName evidence="6">Ornithine transacetylase</fullName>
        </alternativeName>
    </domain>
    <domain>
        <recommendedName>
            <fullName evidence="6">Amino-acid acetyltransferase</fullName>
            <ecNumber evidence="6">2.3.1.1</ecNumber>
        </recommendedName>
        <alternativeName>
            <fullName evidence="6">N-acetylglutamate synthase</fullName>
            <shortName evidence="6">AGSase</shortName>
        </alternativeName>
    </domain>
    <component>
        <recommendedName>
            <fullName evidence="6">Arginine biosynthesis bifunctional protein ArgJ alpha chain</fullName>
        </recommendedName>
    </component>
    <component>
        <recommendedName>
            <fullName evidence="6">Arginine biosynthesis bifunctional protein ArgJ beta chain</fullName>
        </recommendedName>
    </component>
</protein>
<keyword evidence="4 6" id="KW-0068">Autocatalytic cleavage</keyword>
<evidence type="ECO:0000313" key="8">
    <source>
        <dbReference type="Proteomes" id="UP000659767"/>
    </source>
</evidence>
<organism evidence="7 8">
    <name type="scientific">Streptomyces badius</name>
    <dbReference type="NCBI Taxonomy" id="1941"/>
    <lineage>
        <taxon>Bacteria</taxon>
        <taxon>Bacillati</taxon>
        <taxon>Actinomycetota</taxon>
        <taxon>Actinomycetes</taxon>
        <taxon>Kitasatosporales</taxon>
        <taxon>Streptomycetaceae</taxon>
        <taxon>Streptomyces</taxon>
    </lineage>
</organism>
<keyword evidence="6" id="KW-0055">Arginine biosynthesis</keyword>
<proteinExistence type="inferred from homology"/>
<feature type="chain" id="PRO_5044911941" description="Arginine biosynthesis bifunctional protein ArgJ beta chain" evidence="6">
    <location>
        <begin position="180"/>
        <end position="384"/>
    </location>
</feature>
<dbReference type="EMBL" id="BMSZ01000017">
    <property type="protein sequence ID" value="GGS71829.1"/>
    <property type="molecule type" value="Genomic_DNA"/>
</dbReference>
<comment type="caution">
    <text evidence="7">The sequence shown here is derived from an EMBL/GenBank/DDBJ whole genome shotgun (WGS) entry which is preliminary data.</text>
</comment>
<feature type="binding site" evidence="6">
    <location>
        <position position="384"/>
    </location>
    <ligand>
        <name>substrate</name>
    </ligand>
</feature>
<dbReference type="Pfam" id="PF01960">
    <property type="entry name" value="ArgJ"/>
    <property type="match status" value="1"/>
</dbReference>
<dbReference type="EC" id="2.3.1.35" evidence="6"/>
<comment type="subunit">
    <text evidence="2 6">Heterotetramer of two alpha and two beta chains.</text>
</comment>
<keyword evidence="6" id="KW-0028">Amino-acid biosynthesis</keyword>
<dbReference type="Proteomes" id="UP000659767">
    <property type="component" value="Unassembled WGS sequence"/>
</dbReference>
<dbReference type="HAMAP" id="MF_01106">
    <property type="entry name" value="ArgJ"/>
    <property type="match status" value="1"/>
</dbReference>
<dbReference type="InterPro" id="IPR016117">
    <property type="entry name" value="ArgJ-like_dom_sf"/>
</dbReference>
<name>A0ABQ2TI93_STRBA</name>
<evidence type="ECO:0000256" key="5">
    <source>
        <dbReference type="ARBA" id="ARBA00023315"/>
    </source>
</evidence>
<gene>
    <name evidence="6 7" type="primary">argJ</name>
    <name evidence="7" type="ORF">GCM10010253_53390</name>
</gene>
<dbReference type="Gene3D" id="3.60.70.12">
    <property type="entry name" value="L-amino peptidase D-ALA esterase/amidase"/>
    <property type="match status" value="1"/>
</dbReference>
<dbReference type="SUPFAM" id="SSF56266">
    <property type="entry name" value="DmpA/ArgJ-like"/>
    <property type="match status" value="1"/>
</dbReference>
<feature type="site" description="Cleavage; by autolysis" evidence="6">
    <location>
        <begin position="179"/>
        <end position="180"/>
    </location>
</feature>
<comment type="subcellular location">
    <subcellularLocation>
        <location evidence="6">Cytoplasm</location>
    </subcellularLocation>
</comment>
<keyword evidence="8" id="KW-1185">Reference proteome</keyword>
<evidence type="ECO:0000256" key="3">
    <source>
        <dbReference type="ARBA" id="ARBA00022679"/>
    </source>
</evidence>
<evidence type="ECO:0000256" key="4">
    <source>
        <dbReference type="ARBA" id="ARBA00022813"/>
    </source>
</evidence>
<evidence type="ECO:0000313" key="7">
    <source>
        <dbReference type="EMBL" id="GGS71829.1"/>
    </source>
</evidence>
<feature type="binding site" evidence="6">
    <location>
        <position position="180"/>
    </location>
    <ligand>
        <name>substrate</name>
    </ligand>
</feature>
<dbReference type="InterPro" id="IPR042195">
    <property type="entry name" value="ArgJ_beta_C"/>
</dbReference>
<evidence type="ECO:0000256" key="6">
    <source>
        <dbReference type="HAMAP-Rule" id="MF_01106"/>
    </source>
</evidence>
<feature type="site" description="Involved in the stabilization of negative charge on the oxyanion by the formation of the oxyanion hole" evidence="6">
    <location>
        <position position="110"/>
    </location>
</feature>
<comment type="function">
    <text evidence="6">Catalyzes two activities which are involved in the cyclic version of arginine biosynthesis: the synthesis of N-acetylglutamate from glutamate and acetyl-CoA as the acetyl donor, and of ornithine by transacetylation between N(2)-acetylornithine and glutamate.</text>
</comment>
<keyword evidence="6" id="KW-0511">Multifunctional enzyme</keyword>